<organism evidence="1">
    <name type="scientific">marine sediment metagenome</name>
    <dbReference type="NCBI Taxonomy" id="412755"/>
    <lineage>
        <taxon>unclassified sequences</taxon>
        <taxon>metagenomes</taxon>
        <taxon>ecological metagenomes</taxon>
    </lineage>
</organism>
<reference evidence="1" key="1">
    <citation type="journal article" date="2014" name="Front. Microbiol.">
        <title>High frequency of phylogenetically diverse reductive dehalogenase-homologous genes in deep subseafloor sedimentary metagenomes.</title>
        <authorList>
            <person name="Kawai M."/>
            <person name="Futagami T."/>
            <person name="Toyoda A."/>
            <person name="Takaki Y."/>
            <person name="Nishi S."/>
            <person name="Hori S."/>
            <person name="Arai W."/>
            <person name="Tsubouchi T."/>
            <person name="Morono Y."/>
            <person name="Uchiyama I."/>
            <person name="Ito T."/>
            <person name="Fujiyama A."/>
            <person name="Inagaki F."/>
            <person name="Takami H."/>
        </authorList>
    </citation>
    <scope>NUCLEOTIDE SEQUENCE</scope>
    <source>
        <strain evidence="1">Expedition CK06-06</strain>
    </source>
</reference>
<evidence type="ECO:0000313" key="1">
    <source>
        <dbReference type="EMBL" id="GAF92190.1"/>
    </source>
</evidence>
<gene>
    <name evidence="1" type="ORF">S01H1_21101</name>
</gene>
<name>X0UUP9_9ZZZZ</name>
<dbReference type="AlphaFoldDB" id="X0UUP9"/>
<accession>X0UUP9</accession>
<sequence>MTGRASWEAGAGHVNAYAAVAEAAGVRAGWGATVNALRSFNANAILKPGGEPIPFSVFFAPVGTVESKTFEVGDDVAFVTATADIGDNTLALVLIDPDGEQYGSAISLPLLGSRVVASAPGKKGTWRITVRGIGSVSGNDVDPLN</sequence>
<dbReference type="EMBL" id="BARS01011645">
    <property type="protein sequence ID" value="GAF92190.1"/>
    <property type="molecule type" value="Genomic_DNA"/>
</dbReference>
<proteinExistence type="predicted"/>
<comment type="caution">
    <text evidence="1">The sequence shown here is derived from an EMBL/GenBank/DDBJ whole genome shotgun (WGS) entry which is preliminary data.</text>
</comment>
<protein>
    <submittedName>
        <fullName evidence="1">Uncharacterized protein</fullName>
    </submittedName>
</protein>
<feature type="non-terminal residue" evidence="1">
    <location>
        <position position="145"/>
    </location>
</feature>